<name>A0ACB9AHH1_CICIN</name>
<keyword evidence="2" id="KW-1185">Reference proteome</keyword>
<dbReference type="EMBL" id="CM042015">
    <property type="protein sequence ID" value="KAI3708956.1"/>
    <property type="molecule type" value="Genomic_DNA"/>
</dbReference>
<proteinExistence type="predicted"/>
<evidence type="ECO:0000313" key="2">
    <source>
        <dbReference type="Proteomes" id="UP001055811"/>
    </source>
</evidence>
<protein>
    <submittedName>
        <fullName evidence="1">Uncharacterized protein</fullName>
    </submittedName>
</protein>
<comment type="caution">
    <text evidence="1">The sequence shown here is derived from an EMBL/GenBank/DDBJ whole genome shotgun (WGS) entry which is preliminary data.</text>
</comment>
<dbReference type="Proteomes" id="UP001055811">
    <property type="component" value="Linkage Group LG07"/>
</dbReference>
<accession>A0ACB9AHH1</accession>
<sequence>MAIPWFLPDNAVDLGDEVGSHVRLRHAYLHEEAIEVEKKLRQITKEKNEAICVQAGELRDREMDLKT</sequence>
<evidence type="ECO:0000313" key="1">
    <source>
        <dbReference type="EMBL" id="KAI3708956.1"/>
    </source>
</evidence>
<reference evidence="1 2" key="2">
    <citation type="journal article" date="2022" name="Mol. Ecol. Resour.">
        <title>The genomes of chicory, endive, great burdock and yacon provide insights into Asteraceae paleo-polyploidization history and plant inulin production.</title>
        <authorList>
            <person name="Fan W."/>
            <person name="Wang S."/>
            <person name="Wang H."/>
            <person name="Wang A."/>
            <person name="Jiang F."/>
            <person name="Liu H."/>
            <person name="Zhao H."/>
            <person name="Xu D."/>
            <person name="Zhang Y."/>
        </authorList>
    </citation>
    <scope>NUCLEOTIDE SEQUENCE [LARGE SCALE GENOMIC DNA]</scope>
    <source>
        <strain evidence="2">cv. Punajuju</strain>
        <tissue evidence="1">Leaves</tissue>
    </source>
</reference>
<gene>
    <name evidence="1" type="ORF">L2E82_38576</name>
</gene>
<organism evidence="1 2">
    <name type="scientific">Cichorium intybus</name>
    <name type="common">Chicory</name>
    <dbReference type="NCBI Taxonomy" id="13427"/>
    <lineage>
        <taxon>Eukaryota</taxon>
        <taxon>Viridiplantae</taxon>
        <taxon>Streptophyta</taxon>
        <taxon>Embryophyta</taxon>
        <taxon>Tracheophyta</taxon>
        <taxon>Spermatophyta</taxon>
        <taxon>Magnoliopsida</taxon>
        <taxon>eudicotyledons</taxon>
        <taxon>Gunneridae</taxon>
        <taxon>Pentapetalae</taxon>
        <taxon>asterids</taxon>
        <taxon>campanulids</taxon>
        <taxon>Asterales</taxon>
        <taxon>Asteraceae</taxon>
        <taxon>Cichorioideae</taxon>
        <taxon>Cichorieae</taxon>
        <taxon>Cichoriinae</taxon>
        <taxon>Cichorium</taxon>
    </lineage>
</organism>
<reference evidence="2" key="1">
    <citation type="journal article" date="2022" name="Mol. Ecol. Resour.">
        <title>The genomes of chicory, endive, great burdock and yacon provide insights into Asteraceae palaeo-polyploidization history and plant inulin production.</title>
        <authorList>
            <person name="Fan W."/>
            <person name="Wang S."/>
            <person name="Wang H."/>
            <person name="Wang A."/>
            <person name="Jiang F."/>
            <person name="Liu H."/>
            <person name="Zhao H."/>
            <person name="Xu D."/>
            <person name="Zhang Y."/>
        </authorList>
    </citation>
    <scope>NUCLEOTIDE SEQUENCE [LARGE SCALE GENOMIC DNA]</scope>
    <source>
        <strain evidence="2">cv. Punajuju</strain>
    </source>
</reference>